<keyword evidence="3" id="KW-1185">Reference proteome</keyword>
<accession>A0ABS7FNE5</accession>
<dbReference type="Pfam" id="PF11706">
    <property type="entry name" value="zf-CGNR"/>
    <property type="match status" value="1"/>
</dbReference>
<dbReference type="InterPro" id="IPR021005">
    <property type="entry name" value="Znf_CGNR"/>
</dbReference>
<proteinExistence type="predicted"/>
<evidence type="ECO:0000313" key="2">
    <source>
        <dbReference type="EMBL" id="MBW8481895.1"/>
    </source>
</evidence>
<dbReference type="InterPro" id="IPR010852">
    <property type="entry name" value="ABATE"/>
</dbReference>
<comment type="caution">
    <text evidence="2">The sequence shown here is derived from an EMBL/GenBank/DDBJ whole genome shotgun (WGS) entry which is preliminary data.</text>
</comment>
<protein>
    <submittedName>
        <fullName evidence="2">CGNR zinc finger domain-containing protein</fullName>
    </submittedName>
</protein>
<organism evidence="2 3">
    <name type="scientific">Actinomadura parmotrematis</name>
    <dbReference type="NCBI Taxonomy" id="2864039"/>
    <lineage>
        <taxon>Bacteria</taxon>
        <taxon>Bacillati</taxon>
        <taxon>Actinomycetota</taxon>
        <taxon>Actinomycetes</taxon>
        <taxon>Streptosporangiales</taxon>
        <taxon>Thermomonosporaceae</taxon>
        <taxon>Actinomadura</taxon>
    </lineage>
</organism>
<reference evidence="2 3" key="1">
    <citation type="submission" date="2021-07" db="EMBL/GenBank/DDBJ databases">
        <title>Actinomadura sp. PM05-2 isolated from lichen.</title>
        <authorList>
            <person name="Somphong A."/>
            <person name="Phongsopitanun W."/>
            <person name="Tanasupawat S."/>
            <person name="Peongsungnone V."/>
        </authorList>
    </citation>
    <scope>NUCLEOTIDE SEQUENCE [LARGE SCALE GENOMIC DNA]</scope>
    <source>
        <strain evidence="2 3">PM05-2</strain>
    </source>
</reference>
<name>A0ABS7FNE5_9ACTN</name>
<evidence type="ECO:0000259" key="1">
    <source>
        <dbReference type="Pfam" id="PF11706"/>
    </source>
</evidence>
<gene>
    <name evidence="2" type="ORF">K1Y72_05915</name>
</gene>
<evidence type="ECO:0000313" key="3">
    <source>
        <dbReference type="Proteomes" id="UP000774570"/>
    </source>
</evidence>
<feature type="domain" description="Zinc finger CGNR" evidence="1">
    <location>
        <begin position="125"/>
        <end position="167"/>
    </location>
</feature>
<dbReference type="Gene3D" id="1.10.3300.10">
    <property type="entry name" value="Jann2411-like domain"/>
    <property type="match status" value="1"/>
</dbReference>
<dbReference type="EMBL" id="JAIBOA010000003">
    <property type="protein sequence ID" value="MBW8481895.1"/>
    <property type="molecule type" value="Genomic_DNA"/>
</dbReference>
<dbReference type="Pfam" id="PF07336">
    <property type="entry name" value="ABATE"/>
    <property type="match status" value="1"/>
</dbReference>
<dbReference type="Proteomes" id="UP000774570">
    <property type="component" value="Unassembled WGS sequence"/>
</dbReference>
<sequence>MSIRPLIGEPLPLDLVDTQWREHGVPVDGLAEPGAAEAWLAEHGLDPATAAAVEPLLQARRAIRIALEHDRFTDLNAVLEHGRIRTGLDSAGPTETIEIDDPAWLPAWTVARALVDLVRDAPPGRIRHCDGAGCVLWFLDTSRNGRRRWCSMAGCGNRAKARAHYSRTSS</sequence>
<dbReference type="PANTHER" id="PTHR35525:SF3">
    <property type="entry name" value="BLL6575 PROTEIN"/>
    <property type="match status" value="1"/>
</dbReference>
<dbReference type="InterPro" id="IPR023286">
    <property type="entry name" value="ABATE_dom_sf"/>
</dbReference>
<dbReference type="RefSeq" id="WP_220164008.1">
    <property type="nucleotide sequence ID" value="NZ_JAIBOA010000003.1"/>
</dbReference>
<dbReference type="SUPFAM" id="SSF160904">
    <property type="entry name" value="Jann2411-like"/>
    <property type="match status" value="1"/>
</dbReference>
<dbReference type="PANTHER" id="PTHR35525">
    <property type="entry name" value="BLL6575 PROTEIN"/>
    <property type="match status" value="1"/>
</dbReference>